<dbReference type="Proteomes" id="UP000092730">
    <property type="component" value="Chromosome 8"/>
</dbReference>
<reference evidence="3" key="4">
    <citation type="submission" date="2024-02" db="EMBL/GenBank/DDBJ databases">
        <title>Comparative genomics of Cryptococcus and Kwoniella reveals pathogenesis evolution and contrasting modes of karyotype evolution via chromosome fusion or intercentromeric recombination.</title>
        <authorList>
            <person name="Coelho M.A."/>
            <person name="David-Palma M."/>
            <person name="Shea T."/>
            <person name="Bowers K."/>
            <person name="McGinley-Smith S."/>
            <person name="Mohammad A.W."/>
            <person name="Gnirke A."/>
            <person name="Yurkov A.M."/>
            <person name="Nowrousian M."/>
            <person name="Sun S."/>
            <person name="Cuomo C.A."/>
            <person name="Heitman J."/>
        </authorList>
    </citation>
    <scope>NUCLEOTIDE SEQUENCE</scope>
    <source>
        <strain evidence="3">CBS 10118</strain>
    </source>
</reference>
<dbReference type="GeneID" id="30212633"/>
<reference evidence="2" key="1">
    <citation type="submission" date="2013-07" db="EMBL/GenBank/DDBJ databases">
        <title>The Genome Sequence of Cryptococcus bestiolae CBS10118.</title>
        <authorList>
            <consortium name="The Broad Institute Genome Sequencing Platform"/>
            <person name="Cuomo C."/>
            <person name="Litvintseva A."/>
            <person name="Chen Y."/>
            <person name="Heitman J."/>
            <person name="Sun S."/>
            <person name="Springer D."/>
            <person name="Dromer F."/>
            <person name="Young S.K."/>
            <person name="Zeng Q."/>
            <person name="Gargeya S."/>
            <person name="Fitzgerald M."/>
            <person name="Abouelleil A."/>
            <person name="Alvarado L."/>
            <person name="Berlin A.M."/>
            <person name="Chapman S.B."/>
            <person name="Dewar J."/>
            <person name="Goldberg J."/>
            <person name="Griggs A."/>
            <person name="Gujja S."/>
            <person name="Hansen M."/>
            <person name="Howarth C."/>
            <person name="Imamovic A."/>
            <person name="Larimer J."/>
            <person name="McCowan C."/>
            <person name="Murphy C."/>
            <person name="Pearson M."/>
            <person name="Priest M."/>
            <person name="Roberts A."/>
            <person name="Saif S."/>
            <person name="Shea T."/>
            <person name="Sykes S."/>
            <person name="Wortman J."/>
            <person name="Nusbaum C."/>
            <person name="Birren B."/>
        </authorList>
    </citation>
    <scope>NUCLEOTIDE SEQUENCE [LARGE SCALE GENOMIC DNA]</scope>
    <source>
        <strain evidence="2">CBS 10118</strain>
    </source>
</reference>
<feature type="transmembrane region" description="Helical" evidence="1">
    <location>
        <begin position="121"/>
        <end position="140"/>
    </location>
</feature>
<evidence type="ECO:0000313" key="2">
    <source>
        <dbReference type="EMBL" id="OCF22584.1"/>
    </source>
</evidence>
<feature type="transmembrane region" description="Helical" evidence="1">
    <location>
        <begin position="147"/>
        <end position="169"/>
    </location>
</feature>
<keyword evidence="1" id="KW-0812">Transmembrane</keyword>
<dbReference type="EMBL" id="CP144548">
    <property type="protein sequence ID" value="WVW87033.1"/>
    <property type="molecule type" value="Genomic_DNA"/>
</dbReference>
<protein>
    <submittedName>
        <fullName evidence="2">Uncharacterized protein</fullName>
    </submittedName>
</protein>
<dbReference type="RefSeq" id="XP_019043654.1">
    <property type="nucleotide sequence ID" value="XM_019194818.1"/>
</dbReference>
<evidence type="ECO:0000313" key="3">
    <source>
        <dbReference type="EMBL" id="WVW87033.1"/>
    </source>
</evidence>
<keyword evidence="4" id="KW-1185">Reference proteome</keyword>
<evidence type="ECO:0000313" key="4">
    <source>
        <dbReference type="Proteomes" id="UP000092730"/>
    </source>
</evidence>
<dbReference type="KEGG" id="kbi:30212633"/>
<accession>A0A1B9FUZ4</accession>
<dbReference type="OrthoDB" id="2562723at2759"/>
<reference evidence="3" key="2">
    <citation type="submission" date="2013-07" db="EMBL/GenBank/DDBJ databases">
        <authorList>
            <consortium name="The Broad Institute Genome Sequencing Platform"/>
            <person name="Cuomo C."/>
            <person name="Litvintseva A."/>
            <person name="Chen Y."/>
            <person name="Heitman J."/>
            <person name="Sun S."/>
            <person name="Springer D."/>
            <person name="Dromer F."/>
            <person name="Young S.K."/>
            <person name="Zeng Q."/>
            <person name="Gargeya S."/>
            <person name="Fitzgerald M."/>
            <person name="Abouelleil A."/>
            <person name="Alvarado L."/>
            <person name="Berlin A.M."/>
            <person name="Chapman S.B."/>
            <person name="Dewar J."/>
            <person name="Goldberg J."/>
            <person name="Griggs A."/>
            <person name="Gujja S."/>
            <person name="Hansen M."/>
            <person name="Howarth C."/>
            <person name="Imamovic A."/>
            <person name="Larimer J."/>
            <person name="McCowan C."/>
            <person name="Murphy C."/>
            <person name="Pearson M."/>
            <person name="Priest M."/>
            <person name="Roberts A."/>
            <person name="Saif S."/>
            <person name="Shea T."/>
            <person name="Sykes S."/>
            <person name="Wortman J."/>
            <person name="Nusbaum C."/>
            <person name="Birren B."/>
        </authorList>
    </citation>
    <scope>NUCLEOTIDE SEQUENCE</scope>
    <source>
        <strain evidence="3">CBS 10118</strain>
    </source>
</reference>
<proteinExistence type="predicted"/>
<sequence>MARGGNAFWIFIVFGSLTIVALIPLTFYLISSLSPNIIHILSLAKVTGEFIDPSSNVSTKAEVRVGPAGGCVWSNVTQSTKCIAQIPFQPSPELLHLPANNTDIASCFPVGLGRALALNHVTTALMGLSILAVLIDCLILRGGISLAIVYLTIFIMWITFILETVYISVIHHRLDKYNDHHEGTGEEWEYKVGEAYWFVLAATILVSLISCGGNFSIDAN</sequence>
<dbReference type="AlphaFoldDB" id="A0A1B9FUZ4"/>
<keyword evidence="1" id="KW-1133">Transmembrane helix</keyword>
<gene>
    <name evidence="2" type="ORF">I302_08234</name>
    <name evidence="3" type="ORF">I302_109089</name>
</gene>
<evidence type="ECO:0000256" key="1">
    <source>
        <dbReference type="SAM" id="Phobius"/>
    </source>
</evidence>
<reference evidence="2" key="3">
    <citation type="submission" date="2014-01" db="EMBL/GenBank/DDBJ databases">
        <title>Evolution of pathogenesis and genome organization in the Tremellales.</title>
        <authorList>
            <person name="Cuomo C."/>
            <person name="Litvintseva A."/>
            <person name="Heitman J."/>
            <person name="Chen Y."/>
            <person name="Sun S."/>
            <person name="Springer D."/>
            <person name="Dromer F."/>
            <person name="Young S."/>
            <person name="Zeng Q."/>
            <person name="Chapman S."/>
            <person name="Gujja S."/>
            <person name="Saif S."/>
            <person name="Birren B."/>
        </authorList>
    </citation>
    <scope>NUCLEOTIDE SEQUENCE</scope>
    <source>
        <strain evidence="2">CBS 10118</strain>
    </source>
</reference>
<feature type="transmembrane region" description="Helical" evidence="1">
    <location>
        <begin position="7"/>
        <end position="30"/>
    </location>
</feature>
<dbReference type="VEuPathDB" id="FungiDB:I302_08234"/>
<feature type="transmembrane region" description="Helical" evidence="1">
    <location>
        <begin position="195"/>
        <end position="217"/>
    </location>
</feature>
<dbReference type="EMBL" id="KI894025">
    <property type="protein sequence ID" value="OCF22584.1"/>
    <property type="molecule type" value="Genomic_DNA"/>
</dbReference>
<name>A0A1B9FUZ4_9TREE</name>
<keyword evidence="1" id="KW-0472">Membrane</keyword>
<organism evidence="2">
    <name type="scientific">Kwoniella bestiolae CBS 10118</name>
    <dbReference type="NCBI Taxonomy" id="1296100"/>
    <lineage>
        <taxon>Eukaryota</taxon>
        <taxon>Fungi</taxon>
        <taxon>Dikarya</taxon>
        <taxon>Basidiomycota</taxon>
        <taxon>Agaricomycotina</taxon>
        <taxon>Tremellomycetes</taxon>
        <taxon>Tremellales</taxon>
        <taxon>Cryptococcaceae</taxon>
        <taxon>Kwoniella</taxon>
    </lineage>
</organism>